<keyword evidence="17" id="KW-1185">Reference proteome</keyword>
<dbReference type="SUPFAM" id="SSF52374">
    <property type="entry name" value="Nucleotidylyl transferase"/>
    <property type="match status" value="1"/>
</dbReference>
<feature type="binding site" evidence="13">
    <location>
        <position position="29"/>
    </location>
    <ligand>
        <name>Zn(2+)</name>
        <dbReference type="ChEBI" id="CHEBI:29105"/>
    </ligand>
</feature>
<dbReference type="PANTHER" id="PTHR10890:SF3">
    <property type="entry name" value="CYSTEINE--TRNA LIGASE, CYTOPLASMIC"/>
    <property type="match status" value="1"/>
</dbReference>
<feature type="binding site" evidence="13">
    <location>
        <position position="234"/>
    </location>
    <ligand>
        <name>Zn(2+)</name>
        <dbReference type="ChEBI" id="CHEBI:29105"/>
    </ligand>
</feature>
<dbReference type="AlphaFoldDB" id="L0K7S9"/>
<dbReference type="GO" id="GO:0005524">
    <property type="term" value="F:ATP binding"/>
    <property type="evidence" value="ECO:0007669"/>
    <property type="project" value="UniProtKB-UniRule"/>
</dbReference>
<dbReference type="InterPro" id="IPR015803">
    <property type="entry name" value="Cys-tRNA-ligase"/>
</dbReference>
<keyword evidence="8 13" id="KW-0862">Zinc</keyword>
<dbReference type="InterPro" id="IPR032678">
    <property type="entry name" value="tRNA-synt_1_cat_dom"/>
</dbReference>
<evidence type="ECO:0000256" key="11">
    <source>
        <dbReference type="ARBA" id="ARBA00023146"/>
    </source>
</evidence>
<dbReference type="InterPro" id="IPR015273">
    <property type="entry name" value="Cys-tRNA-synt_Ia_DALR"/>
</dbReference>
<evidence type="ECO:0000256" key="9">
    <source>
        <dbReference type="ARBA" id="ARBA00022840"/>
    </source>
</evidence>
<dbReference type="InterPro" id="IPR009080">
    <property type="entry name" value="tRNAsynth_Ia_anticodon-bd"/>
</dbReference>
<name>L0K7S9_HALHC</name>
<proteinExistence type="inferred from homology"/>
<reference evidence="17" key="1">
    <citation type="submission" date="2012-02" db="EMBL/GenBank/DDBJ databases">
        <title>The complete genome of Halobacteroides halobius DSM 5150.</title>
        <authorList>
            <person name="Lucas S."/>
            <person name="Copeland A."/>
            <person name="Lapidus A."/>
            <person name="Glavina del Rio T."/>
            <person name="Dalin E."/>
            <person name="Tice H."/>
            <person name="Bruce D."/>
            <person name="Goodwin L."/>
            <person name="Pitluck S."/>
            <person name="Peters L."/>
            <person name="Mikhailova N."/>
            <person name="Gu W."/>
            <person name="Kyrpides N."/>
            <person name="Mavromatis K."/>
            <person name="Ivanova N."/>
            <person name="Brettin T."/>
            <person name="Detter J.C."/>
            <person name="Han C."/>
            <person name="Larimer F."/>
            <person name="Land M."/>
            <person name="Hauser L."/>
            <person name="Markowitz V."/>
            <person name="Cheng J.-F."/>
            <person name="Hugenholtz P."/>
            <person name="Woyke T."/>
            <person name="Wu D."/>
            <person name="Tindall B."/>
            <person name="Pomrenke H."/>
            <person name="Brambilla E."/>
            <person name="Klenk H.-P."/>
            <person name="Eisen J.A."/>
        </authorList>
    </citation>
    <scope>NUCLEOTIDE SEQUENCE [LARGE SCALE GENOMIC DNA]</scope>
    <source>
        <strain evidence="17">ATCC 35273 / DSM 5150 / MD-1</strain>
    </source>
</reference>
<dbReference type="KEGG" id="hhl:Halha_0164"/>
<dbReference type="Gene3D" id="1.20.120.1910">
    <property type="entry name" value="Cysteine-tRNA ligase, C-terminal anti-codon recognition domain"/>
    <property type="match status" value="1"/>
</dbReference>
<feature type="binding site" evidence="13">
    <location>
        <position position="238"/>
    </location>
    <ligand>
        <name>Zn(2+)</name>
        <dbReference type="ChEBI" id="CHEBI:29105"/>
    </ligand>
</feature>
<comment type="similarity">
    <text evidence="2 13">Belongs to the class-I aminoacyl-tRNA synthetase family.</text>
</comment>
<dbReference type="HAMAP" id="MF_00041">
    <property type="entry name" value="Cys_tRNA_synth"/>
    <property type="match status" value="1"/>
</dbReference>
<evidence type="ECO:0000256" key="10">
    <source>
        <dbReference type="ARBA" id="ARBA00022917"/>
    </source>
</evidence>
<dbReference type="HOGENOM" id="CLU_013528_0_1_9"/>
<feature type="short sequence motif" description="'KMSKS' region" evidence="13">
    <location>
        <begin position="266"/>
        <end position="270"/>
    </location>
</feature>
<dbReference type="PRINTS" id="PR00983">
    <property type="entry name" value="TRNASYNTHCYS"/>
</dbReference>
<feature type="binding site" evidence="13">
    <location>
        <position position="209"/>
    </location>
    <ligand>
        <name>Zn(2+)</name>
        <dbReference type="ChEBI" id="CHEBI:29105"/>
    </ligand>
</feature>
<dbReference type="SUPFAM" id="SSF47323">
    <property type="entry name" value="Anticodon-binding domain of a subclass of class I aminoacyl-tRNA synthetases"/>
    <property type="match status" value="1"/>
</dbReference>
<evidence type="ECO:0000256" key="3">
    <source>
        <dbReference type="ARBA" id="ARBA00011245"/>
    </source>
</evidence>
<sequence length="476" mass="54596">MSLKIYNTLSRQKEEFKPLEKNKVKMYSCGPTVYDYFHIGNARAFIVPDIIKRYLEYQGYQVKHVLNFTDIDDKMIKRANEEGITVSELANEFIEAYYKDTAALNIKEADVYPRATEHIDEMIELIKDLIDKGYAYESNGDVYFRVDKFSDYGKLSNKKIEDLQAGARVEVNNRKESPIDFVLWKKSKDGEPAWDSPWGAGRPGWHIECSVMSTKYLGAKFDIHTGGVDLTFPHHENEVAQSEAHCGNQVVKYWLHNGYINIDGEKMSKSLGNFFTTREILEEYSPAVVRFFLISKHYRSPINFSDQALEEAKAGLERLENTVDKLDHLLKQEPIEGELNGSHIKKVCKSKKEKFITAMNDDFNTALATGALYELARELNRFISKDDFELTADVKESLQLAKDLFAELATDVLGILTEREVANQGLVGPLVELLLDLREDLRTKQEYQLADKVRDELAELDIEVKDTPQGTEWKIK</sequence>
<comment type="subcellular location">
    <subcellularLocation>
        <location evidence="1 13">Cytoplasm</location>
    </subcellularLocation>
</comment>
<evidence type="ECO:0000256" key="12">
    <source>
        <dbReference type="ARBA" id="ARBA00047398"/>
    </source>
</evidence>
<dbReference type="Proteomes" id="UP000010880">
    <property type="component" value="Chromosome"/>
</dbReference>
<protein>
    <recommendedName>
        <fullName evidence="13">Cysteine--tRNA ligase</fullName>
        <ecNumber evidence="13">6.1.1.16</ecNumber>
    </recommendedName>
    <alternativeName>
        <fullName evidence="13">Cysteinyl-tRNA synthetase</fullName>
        <shortName evidence="13">CysRS</shortName>
    </alternativeName>
</protein>
<dbReference type="CDD" id="cd00672">
    <property type="entry name" value="CysRS_core"/>
    <property type="match status" value="1"/>
</dbReference>
<comment type="cofactor">
    <cofactor evidence="13">
        <name>Zn(2+)</name>
        <dbReference type="ChEBI" id="CHEBI:29105"/>
    </cofactor>
    <text evidence="13">Binds 1 zinc ion per subunit.</text>
</comment>
<evidence type="ECO:0000256" key="14">
    <source>
        <dbReference type="SAM" id="Coils"/>
    </source>
</evidence>
<dbReference type="Pfam" id="PF01406">
    <property type="entry name" value="tRNA-synt_1e"/>
    <property type="match status" value="1"/>
</dbReference>
<dbReference type="GO" id="GO:0004817">
    <property type="term" value="F:cysteine-tRNA ligase activity"/>
    <property type="evidence" value="ECO:0007669"/>
    <property type="project" value="UniProtKB-UniRule"/>
</dbReference>
<evidence type="ECO:0000313" key="16">
    <source>
        <dbReference type="EMBL" id="AGB40178.1"/>
    </source>
</evidence>
<keyword evidence="5 13" id="KW-0436">Ligase</keyword>
<keyword evidence="9 13" id="KW-0067">ATP-binding</keyword>
<organism evidence="16 17">
    <name type="scientific">Halobacteroides halobius (strain ATCC 35273 / DSM 5150 / MD-1)</name>
    <dbReference type="NCBI Taxonomy" id="748449"/>
    <lineage>
        <taxon>Bacteria</taxon>
        <taxon>Bacillati</taxon>
        <taxon>Bacillota</taxon>
        <taxon>Clostridia</taxon>
        <taxon>Halanaerobiales</taxon>
        <taxon>Halobacteroidaceae</taxon>
        <taxon>Halobacteroides</taxon>
    </lineage>
</organism>
<dbReference type="EC" id="6.1.1.16" evidence="13"/>
<dbReference type="SMART" id="SM00840">
    <property type="entry name" value="DALR_2"/>
    <property type="match status" value="1"/>
</dbReference>
<gene>
    <name evidence="13" type="primary">cysS</name>
    <name evidence="16" type="ordered locus">Halha_0164</name>
</gene>
<dbReference type="Gene3D" id="3.40.50.620">
    <property type="entry name" value="HUPs"/>
    <property type="match status" value="1"/>
</dbReference>
<evidence type="ECO:0000256" key="13">
    <source>
        <dbReference type="HAMAP-Rule" id="MF_00041"/>
    </source>
</evidence>
<keyword evidence="7 13" id="KW-0547">Nucleotide-binding</keyword>
<evidence type="ECO:0000256" key="5">
    <source>
        <dbReference type="ARBA" id="ARBA00022598"/>
    </source>
</evidence>
<comment type="subunit">
    <text evidence="3 13">Monomer.</text>
</comment>
<comment type="catalytic activity">
    <reaction evidence="12 13">
        <text>tRNA(Cys) + L-cysteine + ATP = L-cysteinyl-tRNA(Cys) + AMP + diphosphate</text>
        <dbReference type="Rhea" id="RHEA:17773"/>
        <dbReference type="Rhea" id="RHEA-COMP:9661"/>
        <dbReference type="Rhea" id="RHEA-COMP:9679"/>
        <dbReference type="ChEBI" id="CHEBI:30616"/>
        <dbReference type="ChEBI" id="CHEBI:33019"/>
        <dbReference type="ChEBI" id="CHEBI:35235"/>
        <dbReference type="ChEBI" id="CHEBI:78442"/>
        <dbReference type="ChEBI" id="CHEBI:78517"/>
        <dbReference type="ChEBI" id="CHEBI:456215"/>
        <dbReference type="EC" id="6.1.1.16"/>
    </reaction>
</comment>
<evidence type="ECO:0000313" key="17">
    <source>
        <dbReference type="Proteomes" id="UP000010880"/>
    </source>
</evidence>
<keyword evidence="4 13" id="KW-0963">Cytoplasm</keyword>
<dbReference type="PATRIC" id="fig|748449.3.peg.145"/>
<keyword evidence="10 13" id="KW-0648">Protein biosynthesis</keyword>
<evidence type="ECO:0000256" key="7">
    <source>
        <dbReference type="ARBA" id="ARBA00022741"/>
    </source>
</evidence>
<evidence type="ECO:0000256" key="4">
    <source>
        <dbReference type="ARBA" id="ARBA00022490"/>
    </source>
</evidence>
<keyword evidence="14" id="KW-0175">Coiled coil</keyword>
<feature type="domain" description="Cysteinyl-tRNA synthetase class Ia DALR" evidence="15">
    <location>
        <begin position="354"/>
        <end position="424"/>
    </location>
</feature>
<accession>L0K7S9</accession>
<dbReference type="InterPro" id="IPR024909">
    <property type="entry name" value="Cys-tRNA/MSH_ligase"/>
</dbReference>
<feature type="short sequence motif" description="'HIGH' region" evidence="13">
    <location>
        <begin position="31"/>
        <end position="41"/>
    </location>
</feature>
<evidence type="ECO:0000256" key="8">
    <source>
        <dbReference type="ARBA" id="ARBA00022833"/>
    </source>
</evidence>
<dbReference type="InterPro" id="IPR014729">
    <property type="entry name" value="Rossmann-like_a/b/a_fold"/>
</dbReference>
<dbReference type="NCBIfam" id="TIGR00435">
    <property type="entry name" value="cysS"/>
    <property type="match status" value="1"/>
</dbReference>
<keyword evidence="11 13" id="KW-0030">Aminoacyl-tRNA synthetase</keyword>
<evidence type="ECO:0000256" key="2">
    <source>
        <dbReference type="ARBA" id="ARBA00005594"/>
    </source>
</evidence>
<evidence type="ECO:0000256" key="6">
    <source>
        <dbReference type="ARBA" id="ARBA00022723"/>
    </source>
</evidence>
<feature type="binding site" evidence="13">
    <location>
        <position position="269"/>
    </location>
    <ligand>
        <name>ATP</name>
        <dbReference type="ChEBI" id="CHEBI:30616"/>
    </ligand>
</feature>
<dbReference type="eggNOG" id="COG0215">
    <property type="taxonomic scope" value="Bacteria"/>
</dbReference>
<dbReference type="Pfam" id="PF09190">
    <property type="entry name" value="DALR_2"/>
    <property type="match status" value="1"/>
</dbReference>
<dbReference type="GO" id="GO:0006423">
    <property type="term" value="P:cysteinyl-tRNA aminoacylation"/>
    <property type="evidence" value="ECO:0007669"/>
    <property type="project" value="UniProtKB-UniRule"/>
</dbReference>
<feature type="coiled-coil region" evidence="14">
    <location>
        <begin position="302"/>
        <end position="329"/>
    </location>
</feature>
<dbReference type="PANTHER" id="PTHR10890">
    <property type="entry name" value="CYSTEINYL-TRNA SYNTHETASE"/>
    <property type="match status" value="1"/>
</dbReference>
<evidence type="ECO:0000256" key="1">
    <source>
        <dbReference type="ARBA" id="ARBA00004496"/>
    </source>
</evidence>
<dbReference type="EMBL" id="CP003359">
    <property type="protein sequence ID" value="AGB40178.1"/>
    <property type="molecule type" value="Genomic_DNA"/>
</dbReference>
<dbReference type="FunFam" id="3.40.50.620:FF:000009">
    <property type="entry name" value="Cysteine--tRNA ligase"/>
    <property type="match status" value="1"/>
</dbReference>
<dbReference type="GO" id="GO:0005829">
    <property type="term" value="C:cytosol"/>
    <property type="evidence" value="ECO:0007669"/>
    <property type="project" value="TreeGrafter"/>
</dbReference>
<dbReference type="GO" id="GO:0008270">
    <property type="term" value="F:zinc ion binding"/>
    <property type="evidence" value="ECO:0007669"/>
    <property type="project" value="UniProtKB-UniRule"/>
</dbReference>
<dbReference type="STRING" id="748449.Halha_0164"/>
<evidence type="ECO:0000259" key="15">
    <source>
        <dbReference type="SMART" id="SM00840"/>
    </source>
</evidence>
<dbReference type="OrthoDB" id="9815130at2"/>
<keyword evidence="6 13" id="KW-0479">Metal-binding</keyword>